<protein>
    <recommendedName>
        <fullName evidence="3">VIR protein</fullName>
    </recommendedName>
</protein>
<reference evidence="1 2" key="1">
    <citation type="submission" date="2016-07" db="EMBL/GenBank/DDBJ databases">
        <authorList>
            <consortium name="Pathogen Informatics"/>
        </authorList>
    </citation>
    <scope>NUCLEOTIDE SEQUENCE [LARGE SCALE GENOMIC DNA]</scope>
</reference>
<dbReference type="AlphaFoldDB" id="A0A1G4E987"/>
<dbReference type="VEuPathDB" id="PlasmoDB:PVPAM_110065100"/>
<dbReference type="Proteomes" id="UP000305196">
    <property type="component" value="Unassembled WGS sequence"/>
</dbReference>
<dbReference type="VEuPathDB" id="PlasmoDB:PVW1_100007600"/>
<gene>
    <name evidence="1" type="ORF">PVC01_000053200</name>
</gene>
<evidence type="ECO:0008006" key="3">
    <source>
        <dbReference type="Google" id="ProtNLM"/>
    </source>
</evidence>
<sequence length="70" mass="8199">MYNMSPLENQDHIGHLDTLSYAKHLHQNILQLGPSLQEEEDAQTEYPVFSMDNSQKDFCDMKTIRMEILD</sequence>
<evidence type="ECO:0000313" key="1">
    <source>
        <dbReference type="EMBL" id="SCA81970.1"/>
    </source>
</evidence>
<dbReference type="EMBL" id="FLYI01000222">
    <property type="protein sequence ID" value="SCA81970.1"/>
    <property type="molecule type" value="Genomic_DNA"/>
</dbReference>
<proteinExistence type="predicted"/>
<accession>A0A1G4E987</accession>
<evidence type="ECO:0000313" key="2">
    <source>
        <dbReference type="Proteomes" id="UP000305196"/>
    </source>
</evidence>
<organism evidence="1 2">
    <name type="scientific">Plasmodium vivax</name>
    <name type="common">malaria parasite P. vivax</name>
    <dbReference type="NCBI Taxonomy" id="5855"/>
    <lineage>
        <taxon>Eukaryota</taxon>
        <taxon>Sar</taxon>
        <taxon>Alveolata</taxon>
        <taxon>Apicomplexa</taxon>
        <taxon>Aconoidasida</taxon>
        <taxon>Haemosporida</taxon>
        <taxon>Plasmodiidae</taxon>
        <taxon>Plasmodium</taxon>
        <taxon>Plasmodium (Plasmodium)</taxon>
    </lineage>
</organism>
<name>A0A1G4E987_PLAVI</name>